<dbReference type="SUPFAM" id="SSF103473">
    <property type="entry name" value="MFS general substrate transporter"/>
    <property type="match status" value="1"/>
</dbReference>
<evidence type="ECO:0000313" key="7">
    <source>
        <dbReference type="EMBL" id="GFS68779.1"/>
    </source>
</evidence>
<comment type="caution">
    <text evidence="7">The sequence shown here is derived from an EMBL/GenBank/DDBJ whole genome shotgun (WGS) entry which is preliminary data.</text>
</comment>
<evidence type="ECO:0000256" key="4">
    <source>
        <dbReference type="ARBA" id="ARBA00023136"/>
    </source>
</evidence>
<organism evidence="7 8">
    <name type="scientific">Nephila pilipes</name>
    <name type="common">Giant wood spider</name>
    <name type="synonym">Nephila maculata</name>
    <dbReference type="NCBI Taxonomy" id="299642"/>
    <lineage>
        <taxon>Eukaryota</taxon>
        <taxon>Metazoa</taxon>
        <taxon>Ecdysozoa</taxon>
        <taxon>Arthropoda</taxon>
        <taxon>Chelicerata</taxon>
        <taxon>Arachnida</taxon>
        <taxon>Araneae</taxon>
        <taxon>Araneomorphae</taxon>
        <taxon>Entelegynae</taxon>
        <taxon>Araneoidea</taxon>
        <taxon>Nephilidae</taxon>
        <taxon>Nephila</taxon>
    </lineage>
</organism>
<feature type="transmembrane region" description="Helical" evidence="5">
    <location>
        <begin position="259"/>
        <end position="279"/>
    </location>
</feature>
<dbReference type="AlphaFoldDB" id="A0A8X6T1T8"/>
<dbReference type="Gene3D" id="1.20.1250.20">
    <property type="entry name" value="MFS general substrate transporter like domains"/>
    <property type="match status" value="1"/>
</dbReference>
<dbReference type="GO" id="GO:0022857">
    <property type="term" value="F:transmembrane transporter activity"/>
    <property type="evidence" value="ECO:0007669"/>
    <property type="project" value="InterPro"/>
</dbReference>
<evidence type="ECO:0000259" key="6">
    <source>
        <dbReference type="PROSITE" id="PS50850"/>
    </source>
</evidence>
<name>A0A8X6T1T8_NEPPI</name>
<feature type="transmembrane region" description="Helical" evidence="5">
    <location>
        <begin position="204"/>
        <end position="221"/>
    </location>
</feature>
<dbReference type="Pfam" id="PF00083">
    <property type="entry name" value="Sugar_tr"/>
    <property type="match status" value="1"/>
</dbReference>
<dbReference type="Proteomes" id="UP000887013">
    <property type="component" value="Unassembled WGS sequence"/>
</dbReference>
<feature type="transmembrane region" description="Helical" evidence="5">
    <location>
        <begin position="175"/>
        <end position="198"/>
    </location>
</feature>
<feature type="transmembrane region" description="Helical" evidence="5">
    <location>
        <begin position="233"/>
        <end position="253"/>
    </location>
</feature>
<dbReference type="CDD" id="cd17317">
    <property type="entry name" value="MFS_SLC22"/>
    <property type="match status" value="1"/>
</dbReference>
<dbReference type="OrthoDB" id="2544694at2759"/>
<evidence type="ECO:0000256" key="1">
    <source>
        <dbReference type="ARBA" id="ARBA00004141"/>
    </source>
</evidence>
<dbReference type="PANTHER" id="PTHR24064">
    <property type="entry name" value="SOLUTE CARRIER FAMILY 22 MEMBER"/>
    <property type="match status" value="1"/>
</dbReference>
<sequence>MTVSQKADENGEKEYTDIIGGNGWYQIGICIFCFFSAASHCLHDFTMTFFAPNMDHWCARPPEVLRANVSVEEWKNLSLPLVESPEGDYEYSQCTMYTNFAQNGSFYPNTNASVIKCTSWEYDTSVYKDTMVDEWDLVCDREWMISMSKTVYMMAFLFSSSLSGQMSDRFGRRKIFLACLCTFLVFAHLTLLCTNIVMFMVFRFFMALGMTSVYVGSYVILSEIVGVEYRTTYCFAFKYGWTFAYMLMPYIAWLLPSWFWLQFVFTVPWLLLLSAFWIVKETPRWLLTKRRFGELEELLLYAAKKNGKNMNQAASEIKHYVSYHSQIKHKENERTGTVLDLLRTPAIRKSTIIIYYSWFINSYIYYALSYNTNDLGGNPYLNFFYSGAVELPEGIIFMFLCRYIGNRRGVWLSHALSGICLIVMVCIPSDIVWLMIFVSMAGKFFSSACFDTVYVYTAEIFPTVVRNVAVGTSSTWARIGALTAPFVHQLAEVTYPWVPMAVPGAMTIVAGLLVLLLPETKDKTLPDTLEEGERFARKQYIDCRAEKCNGFSKEDETGQR</sequence>
<dbReference type="PROSITE" id="PS50850">
    <property type="entry name" value="MFS"/>
    <property type="match status" value="1"/>
</dbReference>
<comment type="subcellular location">
    <subcellularLocation>
        <location evidence="1">Membrane</location>
        <topology evidence="1">Multi-pass membrane protein</topology>
    </subcellularLocation>
</comment>
<feature type="transmembrane region" description="Helical" evidence="5">
    <location>
        <begin position="352"/>
        <end position="371"/>
    </location>
</feature>
<keyword evidence="8" id="KW-1185">Reference proteome</keyword>
<feature type="domain" description="Major facilitator superfamily (MFS) profile" evidence="6">
    <location>
        <begin position="97"/>
        <end position="522"/>
    </location>
</feature>
<evidence type="ECO:0000256" key="5">
    <source>
        <dbReference type="SAM" id="Phobius"/>
    </source>
</evidence>
<dbReference type="PROSITE" id="PS00216">
    <property type="entry name" value="SUGAR_TRANSPORT_1"/>
    <property type="match status" value="1"/>
</dbReference>
<protein>
    <submittedName>
        <fullName evidence="7">Organic cation transporter protein</fullName>
    </submittedName>
</protein>
<dbReference type="InterPro" id="IPR036259">
    <property type="entry name" value="MFS_trans_sf"/>
</dbReference>
<dbReference type="InterPro" id="IPR005828">
    <property type="entry name" value="MFS_sugar_transport-like"/>
</dbReference>
<dbReference type="EMBL" id="BMAW01000405">
    <property type="protein sequence ID" value="GFS68779.1"/>
    <property type="molecule type" value="Genomic_DNA"/>
</dbReference>
<proteinExistence type="predicted"/>
<evidence type="ECO:0000256" key="2">
    <source>
        <dbReference type="ARBA" id="ARBA00022692"/>
    </source>
</evidence>
<evidence type="ECO:0000313" key="8">
    <source>
        <dbReference type="Proteomes" id="UP000887013"/>
    </source>
</evidence>
<dbReference type="GO" id="GO:0016020">
    <property type="term" value="C:membrane"/>
    <property type="evidence" value="ECO:0007669"/>
    <property type="project" value="UniProtKB-SubCell"/>
</dbReference>
<feature type="transmembrane region" description="Helical" evidence="5">
    <location>
        <begin position="497"/>
        <end position="517"/>
    </location>
</feature>
<keyword evidence="3 5" id="KW-1133">Transmembrane helix</keyword>
<gene>
    <name evidence="7" type="primary">Orct</name>
    <name evidence="7" type="ORF">NPIL_590841</name>
</gene>
<evidence type="ECO:0000256" key="3">
    <source>
        <dbReference type="ARBA" id="ARBA00022989"/>
    </source>
</evidence>
<dbReference type="InterPro" id="IPR005829">
    <property type="entry name" value="Sugar_transporter_CS"/>
</dbReference>
<accession>A0A8X6T1T8</accession>
<feature type="transmembrane region" description="Helical" evidence="5">
    <location>
        <begin position="416"/>
        <end position="438"/>
    </location>
</feature>
<keyword evidence="2 5" id="KW-0812">Transmembrane</keyword>
<feature type="transmembrane region" description="Helical" evidence="5">
    <location>
        <begin position="383"/>
        <end position="404"/>
    </location>
</feature>
<dbReference type="InterPro" id="IPR020846">
    <property type="entry name" value="MFS_dom"/>
</dbReference>
<reference evidence="7" key="1">
    <citation type="submission" date="2020-08" db="EMBL/GenBank/DDBJ databases">
        <title>Multicomponent nature underlies the extraordinary mechanical properties of spider dragline silk.</title>
        <authorList>
            <person name="Kono N."/>
            <person name="Nakamura H."/>
            <person name="Mori M."/>
            <person name="Yoshida Y."/>
            <person name="Ohtoshi R."/>
            <person name="Malay A.D."/>
            <person name="Moran D.A.P."/>
            <person name="Tomita M."/>
            <person name="Numata K."/>
            <person name="Arakawa K."/>
        </authorList>
    </citation>
    <scope>NUCLEOTIDE SEQUENCE</scope>
</reference>
<keyword evidence="4 5" id="KW-0472">Membrane</keyword>